<dbReference type="GO" id="GO:0005615">
    <property type="term" value="C:extracellular space"/>
    <property type="evidence" value="ECO:0007669"/>
    <property type="project" value="TreeGrafter"/>
</dbReference>
<comment type="similarity">
    <text evidence="2">Belongs to the copper type II ascorbate-dependent monooxygenase family.</text>
</comment>
<dbReference type="InterPro" id="IPR005018">
    <property type="entry name" value="DOMON_domain"/>
</dbReference>
<dbReference type="PRINTS" id="PR00767">
    <property type="entry name" value="DBMONOXGNASE"/>
</dbReference>
<dbReference type="GO" id="GO:0006589">
    <property type="term" value="P:octopamine biosynthetic process"/>
    <property type="evidence" value="ECO:0007669"/>
    <property type="project" value="TreeGrafter"/>
</dbReference>
<evidence type="ECO:0000256" key="6">
    <source>
        <dbReference type="ARBA" id="ARBA00023033"/>
    </source>
</evidence>
<dbReference type="EMBL" id="HBUF01263044">
    <property type="protein sequence ID" value="CAG6683437.1"/>
    <property type="molecule type" value="Transcribed_RNA"/>
</dbReference>
<dbReference type="PANTHER" id="PTHR10157">
    <property type="entry name" value="DOPAMINE BETA HYDROXYLASE RELATED"/>
    <property type="match status" value="1"/>
</dbReference>
<dbReference type="InterPro" id="IPR008977">
    <property type="entry name" value="PHM/PNGase_F_dom_sf"/>
</dbReference>
<feature type="domain" description="DOMON" evidence="10">
    <location>
        <begin position="59"/>
        <end position="176"/>
    </location>
</feature>
<dbReference type="InterPro" id="IPR036939">
    <property type="entry name" value="Cu2_ascorb_mOase_N_sf"/>
</dbReference>
<dbReference type="InterPro" id="IPR024548">
    <property type="entry name" value="Cu2_monoox_C"/>
</dbReference>
<dbReference type="InterPro" id="IPR014784">
    <property type="entry name" value="Cu2_ascorb_mOase-like_C"/>
</dbReference>
<dbReference type="EMBL" id="HBUF01601181">
    <property type="protein sequence ID" value="CAG6776185.1"/>
    <property type="molecule type" value="Transcribed_RNA"/>
</dbReference>
<dbReference type="GO" id="GO:0042420">
    <property type="term" value="P:dopamine catabolic process"/>
    <property type="evidence" value="ECO:0007669"/>
    <property type="project" value="TreeGrafter"/>
</dbReference>
<dbReference type="CDD" id="cd09631">
    <property type="entry name" value="DOMON_DOH"/>
    <property type="match status" value="1"/>
</dbReference>
<keyword evidence="7" id="KW-1015">Disulfide bond</keyword>
<dbReference type="EMBL" id="HBUF01263045">
    <property type="protein sequence ID" value="CAG6683438.1"/>
    <property type="molecule type" value="Transcribed_RNA"/>
</dbReference>
<dbReference type="GO" id="GO:0042421">
    <property type="term" value="P:norepinephrine biosynthetic process"/>
    <property type="evidence" value="ECO:0007669"/>
    <property type="project" value="TreeGrafter"/>
</dbReference>
<dbReference type="EMBL" id="HBUF01263046">
    <property type="protein sequence ID" value="CAG6683439.1"/>
    <property type="molecule type" value="Transcribed_RNA"/>
</dbReference>
<dbReference type="GO" id="GO:0030667">
    <property type="term" value="C:secretory granule membrane"/>
    <property type="evidence" value="ECO:0007669"/>
    <property type="project" value="TreeGrafter"/>
</dbReference>
<dbReference type="SUPFAM" id="SSF49344">
    <property type="entry name" value="CBD9-like"/>
    <property type="match status" value="1"/>
</dbReference>
<keyword evidence="6" id="KW-0503">Monooxygenase</keyword>
<comment type="cofactor">
    <cofactor evidence="1">
        <name>Cu(2+)</name>
        <dbReference type="ChEBI" id="CHEBI:29036"/>
    </cofactor>
</comment>
<dbReference type="FunFam" id="2.60.120.310:FF:000004">
    <property type="entry name" value="DBH-like monooxygenase protein 1"/>
    <property type="match status" value="1"/>
</dbReference>
<feature type="chain" id="PRO_5033963089" evidence="9">
    <location>
        <begin position="21"/>
        <end position="704"/>
    </location>
</feature>
<evidence type="ECO:0000256" key="2">
    <source>
        <dbReference type="ARBA" id="ARBA00010676"/>
    </source>
</evidence>
<dbReference type="Pfam" id="PF01082">
    <property type="entry name" value="Cu2_monooxygen"/>
    <property type="match status" value="1"/>
</dbReference>
<evidence type="ECO:0000256" key="1">
    <source>
        <dbReference type="ARBA" id="ARBA00001973"/>
    </source>
</evidence>
<sequence>MWSRFLFIFLTFYSFKCLRAGKFVEKRQIETETLGTNFDDENISKVLEKNIWLSAIHLDRVRISWTPLEHSVVFYVEAKTRGYVGVGFSLDGKMAAADLVVMWVDDITGKPYLIDCHGGGGHAAPMKDQHQNYELLTGFQNDTHTVVRFSRDWDTCDSQDDLVLTNDTIRLLWAVYDEDPMDEDRGALLWHGRGSRGVQSVHLITPPLPQPQDEAMKSWEIRQENVEVPENTDTLYWCKIFKAPSITTKHQIIGFEPILEKAKAGGVHHMVLYECTTQPSLLERYIKHHGHVCYSSKIPPEWDSCVTPVVSWAIGSTGEFLPSHVGLPLQGNKATFMMLEVHYDNPTLRKAVHTAGLKIHYTNQLRPNDGGVFISGVAVSPLQIIPPRQTEYKTAGYCDNECTNAVFPSTGVQVTSVVLHSHLAGRKIKLRHIRHGHELTPIAQDEQYDFNYQQARRVPDEVIIYPGDQLITECTYQTLNRPQPTMGGYSTKQEMCLAFITYYPKVELAGCYSMPTIPHFFHTFGVKQFYHYDMETVEKMFLKLSDSKIKKNNKTHHSNVANDDEAAILMIKNMAEYTVDETHETNNLFQDLMIQEPAEFQDKTFLDHLIDVPWDEPLLTRRVEETLYKGKHINFCRLSNDTLAMPPVTSTFPNITELSLTRPSNNTKCALALKRKLSVSLNHASSNFTQLSILTLTLIFLRIF</sequence>
<evidence type="ECO:0000256" key="5">
    <source>
        <dbReference type="ARBA" id="ARBA00023008"/>
    </source>
</evidence>
<evidence type="ECO:0000256" key="9">
    <source>
        <dbReference type="SAM" id="SignalP"/>
    </source>
</evidence>
<feature type="signal peptide" evidence="9">
    <location>
        <begin position="1"/>
        <end position="20"/>
    </location>
</feature>
<dbReference type="PROSITE" id="PS50836">
    <property type="entry name" value="DOMON"/>
    <property type="match status" value="1"/>
</dbReference>
<evidence type="ECO:0000256" key="4">
    <source>
        <dbReference type="ARBA" id="ARBA00023002"/>
    </source>
</evidence>
<dbReference type="EMBL" id="HBUF01416485">
    <property type="protein sequence ID" value="CAG6739972.1"/>
    <property type="molecule type" value="Transcribed_RNA"/>
</dbReference>
<evidence type="ECO:0000256" key="7">
    <source>
        <dbReference type="ARBA" id="ARBA00023157"/>
    </source>
</evidence>
<dbReference type="Gene3D" id="2.60.40.1210">
    <property type="entry name" value="Cellobiose dehydrogenase, cytochrome domain"/>
    <property type="match status" value="1"/>
</dbReference>
<dbReference type="GO" id="GO:0004500">
    <property type="term" value="F:dopamine beta-monooxygenase activity"/>
    <property type="evidence" value="ECO:0007669"/>
    <property type="project" value="InterPro"/>
</dbReference>
<proteinExistence type="inferred from homology"/>
<dbReference type="InterPro" id="IPR028460">
    <property type="entry name" value="Tbh/DBH"/>
</dbReference>
<keyword evidence="8" id="KW-0325">Glycoprotein</keyword>
<dbReference type="EMBL" id="HBUF01416486">
    <property type="protein sequence ID" value="CAG6739973.1"/>
    <property type="molecule type" value="Transcribed_RNA"/>
</dbReference>
<dbReference type="InterPro" id="IPR000323">
    <property type="entry name" value="Cu2_ascorb_mOase_N"/>
</dbReference>
<keyword evidence="9" id="KW-0732">Signal</keyword>
<reference evidence="11" key="1">
    <citation type="submission" date="2021-05" db="EMBL/GenBank/DDBJ databases">
        <authorList>
            <person name="Alioto T."/>
            <person name="Alioto T."/>
            <person name="Gomez Garrido J."/>
        </authorList>
    </citation>
    <scope>NUCLEOTIDE SEQUENCE</scope>
</reference>
<dbReference type="Gene3D" id="2.60.120.310">
    <property type="entry name" value="Copper type II, ascorbate-dependent monooxygenase, N-terminal domain"/>
    <property type="match status" value="1"/>
</dbReference>
<dbReference type="Pfam" id="PF03351">
    <property type="entry name" value="DOMON"/>
    <property type="match status" value="1"/>
</dbReference>
<dbReference type="InterPro" id="IPR045266">
    <property type="entry name" value="DOH_DOMON"/>
</dbReference>
<dbReference type="Pfam" id="PF03712">
    <property type="entry name" value="Cu2_monoox_C"/>
    <property type="match status" value="1"/>
</dbReference>
<organism evidence="11">
    <name type="scientific">Cacopsylla melanoneura</name>
    <dbReference type="NCBI Taxonomy" id="428564"/>
    <lineage>
        <taxon>Eukaryota</taxon>
        <taxon>Metazoa</taxon>
        <taxon>Ecdysozoa</taxon>
        <taxon>Arthropoda</taxon>
        <taxon>Hexapoda</taxon>
        <taxon>Insecta</taxon>
        <taxon>Pterygota</taxon>
        <taxon>Neoptera</taxon>
        <taxon>Paraneoptera</taxon>
        <taxon>Hemiptera</taxon>
        <taxon>Sternorrhyncha</taxon>
        <taxon>Psylloidea</taxon>
        <taxon>Psyllidae</taxon>
        <taxon>Psyllinae</taxon>
        <taxon>Cacopsylla</taxon>
    </lineage>
</organism>
<keyword evidence="3" id="KW-0479">Metal-binding</keyword>
<dbReference type="EMBL" id="HBUF01601182">
    <property type="protein sequence ID" value="CAG6776186.1"/>
    <property type="molecule type" value="Transcribed_RNA"/>
</dbReference>
<evidence type="ECO:0000256" key="3">
    <source>
        <dbReference type="ARBA" id="ARBA00022723"/>
    </source>
</evidence>
<keyword evidence="4" id="KW-0560">Oxidoreductase</keyword>
<dbReference type="PANTHER" id="PTHR10157:SF23">
    <property type="entry name" value="MOXD1 HOMOLOG 1"/>
    <property type="match status" value="1"/>
</dbReference>
<evidence type="ECO:0000259" key="10">
    <source>
        <dbReference type="PROSITE" id="PS50836"/>
    </source>
</evidence>
<keyword evidence="5" id="KW-0186">Copper</keyword>
<evidence type="ECO:0000313" key="11">
    <source>
        <dbReference type="EMBL" id="CAG6683439.1"/>
    </source>
</evidence>
<dbReference type="Gene3D" id="2.60.120.230">
    <property type="match status" value="1"/>
</dbReference>
<dbReference type="InterPro" id="IPR000945">
    <property type="entry name" value="DBH-like"/>
</dbReference>
<dbReference type="SUPFAM" id="SSF49742">
    <property type="entry name" value="PHM/PNGase F"/>
    <property type="match status" value="2"/>
</dbReference>
<protein>
    <submittedName>
        <fullName evidence="11">MOXD1 homolog 1</fullName>
    </submittedName>
</protein>
<accession>A0A8D8T8Q4</accession>
<dbReference type="SMART" id="SM00664">
    <property type="entry name" value="DoH"/>
    <property type="match status" value="1"/>
</dbReference>
<dbReference type="AlphaFoldDB" id="A0A8D8T8Q4"/>
<name>A0A8D8T8Q4_9HEMI</name>
<dbReference type="FunFam" id="2.60.120.230:FF:000001">
    <property type="entry name" value="Monooxygenase, DBH-like 1"/>
    <property type="match status" value="1"/>
</dbReference>
<evidence type="ECO:0000256" key="8">
    <source>
        <dbReference type="ARBA" id="ARBA00023180"/>
    </source>
</evidence>
<dbReference type="GO" id="GO:0005507">
    <property type="term" value="F:copper ion binding"/>
    <property type="evidence" value="ECO:0007669"/>
    <property type="project" value="InterPro"/>
</dbReference>